<keyword evidence="2" id="KW-1185">Reference proteome</keyword>
<dbReference type="OrthoDB" id="3227112at2759"/>
<dbReference type="Proteomes" id="UP000308652">
    <property type="component" value="Unassembled WGS sequence"/>
</dbReference>
<name>A0A5C3LKS9_9AGAR</name>
<organism evidence="1 2">
    <name type="scientific">Crucibulum laeve</name>
    <dbReference type="NCBI Taxonomy" id="68775"/>
    <lineage>
        <taxon>Eukaryota</taxon>
        <taxon>Fungi</taxon>
        <taxon>Dikarya</taxon>
        <taxon>Basidiomycota</taxon>
        <taxon>Agaricomycotina</taxon>
        <taxon>Agaricomycetes</taxon>
        <taxon>Agaricomycetidae</taxon>
        <taxon>Agaricales</taxon>
        <taxon>Agaricineae</taxon>
        <taxon>Nidulariaceae</taxon>
        <taxon>Crucibulum</taxon>
    </lineage>
</organism>
<sequence>MSWPPSSPYFFPPHLYWASGPAPPTRRFSPPAANCRCRPEPPVPLCLPRPVTTGRFRPEPRTKIMGGFAMSRSIATAWAQREFYLLRPRECQFELQPGRDDFTVGDIITVKVEPYGAKFKKIGEVEEELEWMIVTQSTPFDGNTGMDLRLIPQFQEGSREEYARELLAKEGFSEADYEFKTVLY</sequence>
<proteinExistence type="predicted"/>
<dbReference type="AlphaFoldDB" id="A0A5C3LKS9"/>
<protein>
    <submittedName>
        <fullName evidence="1">Uncharacterized protein</fullName>
    </submittedName>
</protein>
<reference evidence="1 2" key="1">
    <citation type="journal article" date="2019" name="Nat. Ecol. Evol.">
        <title>Megaphylogeny resolves global patterns of mushroom evolution.</title>
        <authorList>
            <person name="Varga T."/>
            <person name="Krizsan K."/>
            <person name="Foldi C."/>
            <person name="Dima B."/>
            <person name="Sanchez-Garcia M."/>
            <person name="Sanchez-Ramirez S."/>
            <person name="Szollosi G.J."/>
            <person name="Szarkandi J.G."/>
            <person name="Papp V."/>
            <person name="Albert L."/>
            <person name="Andreopoulos W."/>
            <person name="Angelini C."/>
            <person name="Antonin V."/>
            <person name="Barry K.W."/>
            <person name="Bougher N.L."/>
            <person name="Buchanan P."/>
            <person name="Buyck B."/>
            <person name="Bense V."/>
            <person name="Catcheside P."/>
            <person name="Chovatia M."/>
            <person name="Cooper J."/>
            <person name="Damon W."/>
            <person name="Desjardin D."/>
            <person name="Finy P."/>
            <person name="Geml J."/>
            <person name="Haridas S."/>
            <person name="Hughes K."/>
            <person name="Justo A."/>
            <person name="Karasinski D."/>
            <person name="Kautmanova I."/>
            <person name="Kiss B."/>
            <person name="Kocsube S."/>
            <person name="Kotiranta H."/>
            <person name="LaButti K.M."/>
            <person name="Lechner B.E."/>
            <person name="Liimatainen K."/>
            <person name="Lipzen A."/>
            <person name="Lukacs Z."/>
            <person name="Mihaltcheva S."/>
            <person name="Morgado L.N."/>
            <person name="Niskanen T."/>
            <person name="Noordeloos M.E."/>
            <person name="Ohm R.A."/>
            <person name="Ortiz-Santana B."/>
            <person name="Ovrebo C."/>
            <person name="Racz N."/>
            <person name="Riley R."/>
            <person name="Savchenko A."/>
            <person name="Shiryaev A."/>
            <person name="Soop K."/>
            <person name="Spirin V."/>
            <person name="Szebenyi C."/>
            <person name="Tomsovsky M."/>
            <person name="Tulloss R.E."/>
            <person name="Uehling J."/>
            <person name="Grigoriev I.V."/>
            <person name="Vagvolgyi C."/>
            <person name="Papp T."/>
            <person name="Martin F.M."/>
            <person name="Miettinen O."/>
            <person name="Hibbett D.S."/>
            <person name="Nagy L.G."/>
        </authorList>
    </citation>
    <scope>NUCLEOTIDE SEQUENCE [LARGE SCALE GENOMIC DNA]</scope>
    <source>
        <strain evidence="1 2">CBS 166.37</strain>
    </source>
</reference>
<gene>
    <name evidence="1" type="ORF">BDQ12DRAFT_727796</name>
</gene>
<dbReference type="EMBL" id="ML213649">
    <property type="protein sequence ID" value="TFK33358.1"/>
    <property type="molecule type" value="Genomic_DNA"/>
</dbReference>
<accession>A0A5C3LKS9</accession>
<evidence type="ECO:0000313" key="1">
    <source>
        <dbReference type="EMBL" id="TFK33358.1"/>
    </source>
</evidence>
<evidence type="ECO:0000313" key="2">
    <source>
        <dbReference type="Proteomes" id="UP000308652"/>
    </source>
</evidence>